<gene>
    <name evidence="1" type="ordered locus">Sterm_2724</name>
</gene>
<reference evidence="2" key="1">
    <citation type="submission" date="2009-09" db="EMBL/GenBank/DDBJ databases">
        <title>The complete chromosome of Sebaldella termitidis ATCC 33386.</title>
        <authorList>
            <consortium name="US DOE Joint Genome Institute (JGI-PGF)"/>
            <person name="Lucas S."/>
            <person name="Copeland A."/>
            <person name="Lapidus A."/>
            <person name="Glavina del Rio T."/>
            <person name="Dalin E."/>
            <person name="Tice H."/>
            <person name="Bruce D."/>
            <person name="Goodwin L."/>
            <person name="Pitluck S."/>
            <person name="Kyrpides N."/>
            <person name="Mavromatis K."/>
            <person name="Ivanova N."/>
            <person name="Mikhailova N."/>
            <person name="Sims D."/>
            <person name="Meincke L."/>
            <person name="Brettin T."/>
            <person name="Detter J.C."/>
            <person name="Han C."/>
            <person name="Larimer F."/>
            <person name="Land M."/>
            <person name="Hauser L."/>
            <person name="Markowitz V."/>
            <person name="Cheng J.F."/>
            <person name="Hugenholtz P."/>
            <person name="Woyke T."/>
            <person name="Wu D."/>
            <person name="Eisen J.A."/>
        </authorList>
    </citation>
    <scope>NUCLEOTIDE SEQUENCE [LARGE SCALE GENOMIC DNA]</scope>
    <source>
        <strain evidence="2">ATCC 33386 / NCTC 11300</strain>
    </source>
</reference>
<evidence type="ECO:0008006" key="3">
    <source>
        <dbReference type="Google" id="ProtNLM"/>
    </source>
</evidence>
<name>D1AMJ5_SEBTE</name>
<keyword evidence="2" id="KW-1185">Reference proteome</keyword>
<sequence>MSNIVELASFYLKKEVSLPDFFQVSDKFNSEFLSVQKGYISRKLLVNGEKWLDLVIWETMEDAQNAVKEFYNSKPALEYASFMLENEGDLLHFSVQKSY</sequence>
<dbReference type="Proteomes" id="UP000000845">
    <property type="component" value="Chromosome"/>
</dbReference>
<evidence type="ECO:0000313" key="2">
    <source>
        <dbReference type="Proteomes" id="UP000000845"/>
    </source>
</evidence>
<organism evidence="1 2">
    <name type="scientific">Sebaldella termitidis (strain ATCC 33386 / NCTC 11300)</name>
    <dbReference type="NCBI Taxonomy" id="526218"/>
    <lineage>
        <taxon>Bacteria</taxon>
        <taxon>Fusobacteriati</taxon>
        <taxon>Fusobacteriota</taxon>
        <taxon>Fusobacteriia</taxon>
        <taxon>Fusobacteriales</taxon>
        <taxon>Leptotrichiaceae</taxon>
        <taxon>Sebaldella</taxon>
    </lineage>
</organism>
<accession>D1AMJ5</accession>
<reference evidence="1 2" key="2">
    <citation type="journal article" date="2010" name="Stand. Genomic Sci.">
        <title>Complete genome sequence of Sebaldella termitidis type strain (NCTC 11300).</title>
        <authorList>
            <person name="Harmon-Smith M."/>
            <person name="Celia L."/>
            <person name="Chertkov O."/>
            <person name="Lapidus A."/>
            <person name="Copeland A."/>
            <person name="Glavina Del Rio T."/>
            <person name="Nolan M."/>
            <person name="Lucas S."/>
            <person name="Tice H."/>
            <person name="Cheng J.F."/>
            <person name="Han C."/>
            <person name="Detter J.C."/>
            <person name="Bruce D."/>
            <person name="Goodwin L."/>
            <person name="Pitluck S."/>
            <person name="Pati A."/>
            <person name="Liolios K."/>
            <person name="Ivanova N."/>
            <person name="Mavromatis K."/>
            <person name="Mikhailova N."/>
            <person name="Chen A."/>
            <person name="Palaniappan K."/>
            <person name="Land M."/>
            <person name="Hauser L."/>
            <person name="Chang Y.J."/>
            <person name="Jeffries C.D."/>
            <person name="Brettin T."/>
            <person name="Goker M."/>
            <person name="Beck B."/>
            <person name="Bristow J."/>
            <person name="Eisen J.A."/>
            <person name="Markowitz V."/>
            <person name="Hugenholtz P."/>
            <person name="Kyrpides N.C."/>
            <person name="Klenk H.P."/>
            <person name="Chen F."/>
        </authorList>
    </citation>
    <scope>NUCLEOTIDE SEQUENCE [LARGE SCALE GENOMIC DNA]</scope>
    <source>
        <strain evidence="2">ATCC 33386 / NCTC 11300</strain>
    </source>
</reference>
<dbReference type="KEGG" id="str:Sterm_2724"/>
<proteinExistence type="predicted"/>
<dbReference type="HOGENOM" id="CLU_180642_0_0_0"/>
<dbReference type="STRING" id="526218.Sterm_2724"/>
<dbReference type="RefSeq" id="WP_012862163.1">
    <property type="nucleotide sequence ID" value="NC_013517.1"/>
</dbReference>
<dbReference type="EMBL" id="CP001739">
    <property type="protein sequence ID" value="ACZ09569.1"/>
    <property type="molecule type" value="Genomic_DNA"/>
</dbReference>
<protein>
    <recommendedName>
        <fullName evidence="3">ABM domain-containing protein</fullName>
    </recommendedName>
</protein>
<evidence type="ECO:0000313" key="1">
    <source>
        <dbReference type="EMBL" id="ACZ09569.1"/>
    </source>
</evidence>
<dbReference type="AlphaFoldDB" id="D1AMJ5"/>